<dbReference type="Proteomes" id="UP000464671">
    <property type="component" value="Segment"/>
</dbReference>
<feature type="transmembrane region" description="Helical" evidence="1">
    <location>
        <begin position="12"/>
        <end position="33"/>
    </location>
</feature>
<organism evidence="2 3">
    <name type="scientific">Flavobacterium phage vB_FspS_tant8-1</name>
    <dbReference type="NCBI Taxonomy" id="2686278"/>
    <lineage>
        <taxon>Viruses</taxon>
        <taxon>Duplodnaviria</taxon>
        <taxon>Heunggongvirae</taxon>
        <taxon>Uroviricota</taxon>
        <taxon>Caudoviricetes</taxon>
        <taxon>Tantvirus</taxon>
        <taxon>Tantvirus tant</taxon>
    </lineage>
</organism>
<accession>A0A6B9LG46</accession>
<proteinExistence type="predicted"/>
<evidence type="ECO:0000256" key="1">
    <source>
        <dbReference type="SAM" id="Phobius"/>
    </source>
</evidence>
<name>A0A6B9LG46_9CAUD</name>
<keyword evidence="1" id="KW-1133">Transmembrane helix</keyword>
<dbReference type="EMBL" id="MN812239">
    <property type="protein sequence ID" value="QHB40952.1"/>
    <property type="molecule type" value="Genomic_DNA"/>
</dbReference>
<sequence length="43" mass="4768">MKNLSCVLLATIGIHTSIMLVSILCIGLIINLNRKSIQEMIKK</sequence>
<reference evidence="2 3" key="1">
    <citation type="journal article" date="2020" name="Viruses">
        <title>Diversity and Host Interactions Among Virulent and Temperate Baltic Sea Flavobacterium Phages.</title>
        <authorList>
            <person name="Nilsson E."/>
            <person name="Bayfield O.W."/>
            <person name="Lundin D."/>
            <person name="Antson A.A."/>
            <person name="Holmfeldt K."/>
        </authorList>
    </citation>
    <scope>NUCLEOTIDE SEQUENCE [LARGE SCALE GENOMIC DNA]</scope>
</reference>
<keyword evidence="3" id="KW-1185">Reference proteome</keyword>
<keyword evidence="1" id="KW-0472">Membrane</keyword>
<evidence type="ECO:0000313" key="3">
    <source>
        <dbReference type="Proteomes" id="UP000464671"/>
    </source>
</evidence>
<protein>
    <submittedName>
        <fullName evidence="2">Uncharacterized protein</fullName>
    </submittedName>
</protein>
<evidence type="ECO:0000313" key="2">
    <source>
        <dbReference type="EMBL" id="QHB40952.1"/>
    </source>
</evidence>
<gene>
    <name evidence="2" type="ORF">tant81_gp021</name>
</gene>
<keyword evidence="1" id="KW-0812">Transmembrane</keyword>